<dbReference type="STRING" id="1191523.MROS_2047"/>
<dbReference type="InterPro" id="IPR000362">
    <property type="entry name" value="Fumarate_lyase_fam"/>
</dbReference>
<accession>I7A218</accession>
<dbReference type="PRINTS" id="PR00149">
    <property type="entry name" value="FUMRATELYASE"/>
</dbReference>
<dbReference type="Gene3D" id="1.20.200.10">
    <property type="entry name" value="Fumarase/aspartase (Central domain)"/>
    <property type="match status" value="1"/>
</dbReference>
<evidence type="ECO:0000256" key="1">
    <source>
        <dbReference type="ARBA" id="ARBA00023239"/>
    </source>
</evidence>
<dbReference type="GO" id="GO:0006531">
    <property type="term" value="P:aspartate metabolic process"/>
    <property type="evidence" value="ECO:0007669"/>
    <property type="project" value="TreeGrafter"/>
</dbReference>
<organism evidence="3 4">
    <name type="scientific">Melioribacter roseus (strain DSM 23840 / JCM 17771 / VKM B-2668 / P3M-2)</name>
    <dbReference type="NCBI Taxonomy" id="1191523"/>
    <lineage>
        <taxon>Bacteria</taxon>
        <taxon>Pseudomonadati</taxon>
        <taxon>Ignavibacteriota</taxon>
        <taxon>Ignavibacteria</taxon>
        <taxon>Ignavibacteriales</taxon>
        <taxon>Melioribacteraceae</taxon>
        <taxon>Melioribacter</taxon>
    </lineage>
</organism>
<sequence length="469" mass="51736">MRTEKDSLGQMEIPSDALYGIHTLRSYNNFPKSGEKVNLHLIKAFFQVKLAAAETNYKCGLLLKEKYDPISEAIEELIHETDSCIKGDMSSIYEKVIVDPYQGGAGTSLNMNINEVIANTALEIAGRNYGDYDYIHPIDDVNMSQSTNDTFPTALKIASITLLRELQESFALLQNSLQKKEEEFKNILKLGRTQFQDAVPITLGQEFGAYAQAIARDRWRLYNAEERLRSVNLGGTAVGNSVSTTREYVLNVNSILKKITKLPVAKSEDLIDATQNMDVFVEVHGIVKAGAVSIIKICNDLRFMSSGPNGGIGEINLPPKQAGSSIMPGKVNPVILENAIQICELVKGHDVVISNIAGGGNLELNPFGPLLAHLFLKSLELLRESNRNLVENCIEGITANEERCKLNLINSSAVAASLISTFGYDTIQELVKYAYNNNIPFVKALMKSKLLSEDQIYEIISKDLGLNLE</sequence>
<keyword evidence="1 3" id="KW-0456">Lyase</keyword>
<keyword evidence="4" id="KW-1185">Reference proteome</keyword>
<dbReference type="InterPro" id="IPR020557">
    <property type="entry name" value="Fumarate_lyase_CS"/>
</dbReference>
<dbReference type="InterPro" id="IPR051546">
    <property type="entry name" value="Aspartate_Ammonia-Lyase"/>
</dbReference>
<dbReference type="PROSITE" id="PS00163">
    <property type="entry name" value="FUMARATE_LYASES"/>
    <property type="match status" value="1"/>
</dbReference>
<dbReference type="HOGENOM" id="CLU_021594_4_1_10"/>
<gene>
    <name evidence="3" type="ordered locus">MROS_2047</name>
</gene>
<proteinExistence type="predicted"/>
<dbReference type="InterPro" id="IPR008948">
    <property type="entry name" value="L-Aspartase-like"/>
</dbReference>
<dbReference type="Pfam" id="PF00206">
    <property type="entry name" value="Lyase_1"/>
    <property type="match status" value="1"/>
</dbReference>
<dbReference type="PANTHER" id="PTHR42696:SF2">
    <property type="entry name" value="ASPARTATE AMMONIA-LYASE"/>
    <property type="match status" value="1"/>
</dbReference>
<dbReference type="GO" id="GO:0005829">
    <property type="term" value="C:cytosol"/>
    <property type="evidence" value="ECO:0007669"/>
    <property type="project" value="TreeGrafter"/>
</dbReference>
<dbReference type="KEGG" id="mro:MROS_2047"/>
<reference evidence="3 4" key="1">
    <citation type="journal article" date="2013" name="PLoS ONE">
        <title>Genomic analysis of Melioribacter roseus, facultatively anaerobic organotrophic bacterium representing a novel deep lineage within Bacteriodetes/Chlorobi group.</title>
        <authorList>
            <person name="Kadnikov V.V."/>
            <person name="Mardanov A.V."/>
            <person name="Podosokorskaya O.A."/>
            <person name="Gavrilov S.N."/>
            <person name="Kublanov I.V."/>
            <person name="Beletsky A.V."/>
            <person name="Bonch-Osmolovskaya E.A."/>
            <person name="Ravin N.V."/>
        </authorList>
    </citation>
    <scope>NUCLEOTIDE SEQUENCE [LARGE SCALE GENOMIC DNA]</scope>
    <source>
        <strain evidence="4">JCM 17771 / P3M-2</strain>
    </source>
</reference>
<dbReference type="Proteomes" id="UP000009011">
    <property type="component" value="Chromosome"/>
</dbReference>
<dbReference type="AlphaFoldDB" id="I7A218"/>
<dbReference type="InterPro" id="IPR024083">
    <property type="entry name" value="Fumarase/histidase_N"/>
</dbReference>
<dbReference type="PANTHER" id="PTHR42696">
    <property type="entry name" value="ASPARTATE AMMONIA-LYASE"/>
    <property type="match status" value="1"/>
</dbReference>
<dbReference type="PATRIC" id="fig|1191523.3.peg.2164"/>
<dbReference type="NCBIfam" id="NF008909">
    <property type="entry name" value="PRK12273.1"/>
    <property type="match status" value="1"/>
</dbReference>
<name>I7A218_MELRP</name>
<dbReference type="Gene3D" id="1.10.275.10">
    <property type="entry name" value="Fumarase/aspartase (N-terminal domain)"/>
    <property type="match status" value="1"/>
</dbReference>
<dbReference type="RefSeq" id="WP_014856710.1">
    <property type="nucleotide sequence ID" value="NC_018178.1"/>
</dbReference>
<evidence type="ECO:0000313" key="3">
    <source>
        <dbReference type="EMBL" id="AFN75278.1"/>
    </source>
</evidence>
<dbReference type="eggNOG" id="COG1027">
    <property type="taxonomic scope" value="Bacteria"/>
</dbReference>
<dbReference type="FunFam" id="1.20.200.10:FF:000001">
    <property type="entry name" value="Fumarate hydratase, mitochondrial"/>
    <property type="match status" value="1"/>
</dbReference>
<dbReference type="EMBL" id="CP003557">
    <property type="protein sequence ID" value="AFN75278.1"/>
    <property type="molecule type" value="Genomic_DNA"/>
</dbReference>
<dbReference type="SUPFAM" id="SSF48557">
    <property type="entry name" value="L-aspartase-like"/>
    <property type="match status" value="1"/>
</dbReference>
<evidence type="ECO:0000313" key="4">
    <source>
        <dbReference type="Proteomes" id="UP000009011"/>
    </source>
</evidence>
<dbReference type="GO" id="GO:0008797">
    <property type="term" value="F:aspartate ammonia-lyase activity"/>
    <property type="evidence" value="ECO:0007669"/>
    <property type="project" value="TreeGrafter"/>
</dbReference>
<dbReference type="OrthoDB" id="9802809at2"/>
<protein>
    <submittedName>
        <fullName evidence="3">Aspartate ammonia-lyase</fullName>
    </submittedName>
</protein>
<evidence type="ECO:0000259" key="2">
    <source>
        <dbReference type="Pfam" id="PF00206"/>
    </source>
</evidence>
<dbReference type="InterPro" id="IPR022761">
    <property type="entry name" value="Fumarate_lyase_N"/>
</dbReference>
<feature type="domain" description="Fumarate lyase N-terminal" evidence="2">
    <location>
        <begin position="9"/>
        <end position="348"/>
    </location>
</feature>